<evidence type="ECO:0000256" key="1">
    <source>
        <dbReference type="ARBA" id="ARBA00004613"/>
    </source>
</evidence>
<evidence type="ECO:0000313" key="3">
    <source>
        <dbReference type="EMBL" id="SMO56465.1"/>
    </source>
</evidence>
<dbReference type="SUPFAM" id="SSF51120">
    <property type="entry name" value="beta-Roll"/>
    <property type="match status" value="1"/>
</dbReference>
<organism evidence="3 4">
    <name type="scientific">Paracoccus laeviglucosivorans</name>
    <dbReference type="NCBI Taxonomy" id="1197861"/>
    <lineage>
        <taxon>Bacteria</taxon>
        <taxon>Pseudomonadati</taxon>
        <taxon>Pseudomonadota</taxon>
        <taxon>Alphaproteobacteria</taxon>
        <taxon>Rhodobacterales</taxon>
        <taxon>Paracoccaceae</taxon>
        <taxon>Paracoccus</taxon>
    </lineage>
</organism>
<keyword evidence="2" id="KW-0964">Secreted</keyword>
<evidence type="ECO:0000256" key="2">
    <source>
        <dbReference type="ARBA" id="ARBA00022525"/>
    </source>
</evidence>
<dbReference type="EMBL" id="FXTK01000004">
    <property type="protein sequence ID" value="SMO56465.1"/>
    <property type="molecule type" value="Genomic_DNA"/>
</dbReference>
<dbReference type="InterPro" id="IPR001343">
    <property type="entry name" value="Hemolysn_Ca-bd"/>
</dbReference>
<dbReference type="InterPro" id="IPR050557">
    <property type="entry name" value="RTX_toxin/Mannuronan_C5-epim"/>
</dbReference>
<dbReference type="GO" id="GO:0005576">
    <property type="term" value="C:extracellular region"/>
    <property type="evidence" value="ECO:0007669"/>
    <property type="project" value="UniProtKB-SubCell"/>
</dbReference>
<dbReference type="PRINTS" id="PR00313">
    <property type="entry name" value="CABNDNGRPT"/>
</dbReference>
<dbReference type="InterPro" id="IPR011049">
    <property type="entry name" value="Serralysin-like_metalloprot_C"/>
</dbReference>
<dbReference type="OrthoDB" id="7877430at2"/>
<name>A0A521CAS2_9RHOB</name>
<gene>
    <name evidence="3" type="ORF">SAMN06265221_104123</name>
</gene>
<dbReference type="RefSeq" id="WP_142662334.1">
    <property type="nucleotide sequence ID" value="NZ_FXTK01000004.1"/>
</dbReference>
<accession>A0A521CAS2</accession>
<dbReference type="AlphaFoldDB" id="A0A521CAS2"/>
<evidence type="ECO:0000313" key="4">
    <source>
        <dbReference type="Proteomes" id="UP000319014"/>
    </source>
</evidence>
<dbReference type="PROSITE" id="PS00330">
    <property type="entry name" value="HEMOLYSIN_CALCIUM"/>
    <property type="match status" value="2"/>
</dbReference>
<protein>
    <submittedName>
        <fullName evidence="3">Hemolysin-type calcium-binding repeat-containing protein</fullName>
    </submittedName>
</protein>
<dbReference type="GO" id="GO:0005509">
    <property type="term" value="F:calcium ion binding"/>
    <property type="evidence" value="ECO:0007669"/>
    <property type="project" value="InterPro"/>
</dbReference>
<dbReference type="InterPro" id="IPR018511">
    <property type="entry name" value="Hemolysin-typ_Ca-bd_CS"/>
</dbReference>
<dbReference type="PANTHER" id="PTHR38340">
    <property type="entry name" value="S-LAYER PROTEIN"/>
    <property type="match status" value="1"/>
</dbReference>
<dbReference type="Pfam" id="PF00353">
    <property type="entry name" value="HemolysinCabind"/>
    <property type="match status" value="2"/>
</dbReference>
<keyword evidence="4" id="KW-1185">Reference proteome</keyword>
<reference evidence="3 4" key="1">
    <citation type="submission" date="2017-05" db="EMBL/GenBank/DDBJ databases">
        <authorList>
            <person name="Varghese N."/>
            <person name="Submissions S."/>
        </authorList>
    </citation>
    <scope>NUCLEOTIDE SEQUENCE [LARGE SCALE GENOMIC DNA]</scope>
    <source>
        <strain evidence="3 4">DSM 100094</strain>
    </source>
</reference>
<proteinExistence type="predicted"/>
<comment type="subcellular location">
    <subcellularLocation>
        <location evidence="1">Secreted</location>
    </subcellularLocation>
</comment>
<dbReference type="Gene3D" id="2.150.10.10">
    <property type="entry name" value="Serralysin-like metalloprotease, C-terminal"/>
    <property type="match status" value="2"/>
</dbReference>
<dbReference type="Proteomes" id="UP000319014">
    <property type="component" value="Unassembled WGS sequence"/>
</dbReference>
<dbReference type="PANTHER" id="PTHR38340:SF1">
    <property type="entry name" value="S-LAYER PROTEIN"/>
    <property type="match status" value="1"/>
</dbReference>
<sequence length="581" mass="62511">MPTYYLSANRNSQQVDPYLIQLRGGDILGVWSDLYPDPGVGGTYGVYGRIWRGDMGAVSPTDARINTLTEDIQHNPKGTAFANGGWAVAFESKGPSAINGTDDAWYDTYIRFYNADGTTRGPAIQITPNTQDDHYVAQMVTLSNGQALTLVARYEGAGDYDILAYRHTAAGQQVGPAVRLVDDAETFVNSITGAGYIDPSVAAQVNGTYAIAWHQETHQADGLIGYAVWTRLFRNDGVAIGPARNVAPVTYHPQETLGLDQTNGHIVARNVGGFALGWNRDQPDSLDGDVYFRLLDRFAAGQTQAVMVNSDRRAGDQYMQDIVDLGGGRTLVTYFNQIPDAIDDIFDGGQLLGRVFNAAGQAITASFMISEGAPYYEMGGGNTIINIWGQIVSTFSSEINYDDDEDVLIVQRDYVLPVQRLGAGNNSVMGSFVHDRIEGQGGNDAIWGNRGNDRLNGGLGNDTLRGGVGRDTLEGHNGNDRLFGDIGGDVLMGNGGADTLTGGQGADVFIFSRTTGADLITDFENGLDRFQIVDMSYAQVRSVIANAREVGGDTILTLGPNATIRLADTDRSEIGLSDFIF</sequence>